<organism evidence="2 3">
    <name type="scientific">Tetrahymena thermophila (strain SB210)</name>
    <dbReference type="NCBI Taxonomy" id="312017"/>
    <lineage>
        <taxon>Eukaryota</taxon>
        <taxon>Sar</taxon>
        <taxon>Alveolata</taxon>
        <taxon>Ciliophora</taxon>
        <taxon>Intramacronucleata</taxon>
        <taxon>Oligohymenophorea</taxon>
        <taxon>Hymenostomatida</taxon>
        <taxon>Tetrahymenina</taxon>
        <taxon>Tetrahymenidae</taxon>
        <taxon>Tetrahymena</taxon>
    </lineage>
</organism>
<dbReference type="InterPro" id="IPR000719">
    <property type="entry name" value="Prot_kinase_dom"/>
</dbReference>
<reference evidence="3" key="1">
    <citation type="journal article" date="2006" name="PLoS Biol.">
        <title>Macronuclear genome sequence of the ciliate Tetrahymena thermophila, a model eukaryote.</title>
        <authorList>
            <person name="Eisen J.A."/>
            <person name="Coyne R.S."/>
            <person name="Wu M."/>
            <person name="Wu D."/>
            <person name="Thiagarajan M."/>
            <person name="Wortman J.R."/>
            <person name="Badger J.H."/>
            <person name="Ren Q."/>
            <person name="Amedeo P."/>
            <person name="Jones K.M."/>
            <person name="Tallon L.J."/>
            <person name="Delcher A.L."/>
            <person name="Salzberg S.L."/>
            <person name="Silva J.C."/>
            <person name="Haas B.J."/>
            <person name="Majoros W.H."/>
            <person name="Farzad M."/>
            <person name="Carlton J.M."/>
            <person name="Smith R.K. Jr."/>
            <person name="Garg J."/>
            <person name="Pearlman R.E."/>
            <person name="Karrer K.M."/>
            <person name="Sun L."/>
            <person name="Manning G."/>
            <person name="Elde N.C."/>
            <person name="Turkewitz A.P."/>
            <person name="Asai D.J."/>
            <person name="Wilkes D.E."/>
            <person name="Wang Y."/>
            <person name="Cai H."/>
            <person name="Collins K."/>
            <person name="Stewart B.A."/>
            <person name="Lee S.R."/>
            <person name="Wilamowska K."/>
            <person name="Weinberg Z."/>
            <person name="Ruzzo W.L."/>
            <person name="Wloga D."/>
            <person name="Gaertig J."/>
            <person name="Frankel J."/>
            <person name="Tsao C.-C."/>
            <person name="Gorovsky M.A."/>
            <person name="Keeling P.J."/>
            <person name="Waller R.F."/>
            <person name="Patron N.J."/>
            <person name="Cherry J.M."/>
            <person name="Stover N.A."/>
            <person name="Krieger C.J."/>
            <person name="del Toro C."/>
            <person name="Ryder H.F."/>
            <person name="Williamson S.C."/>
            <person name="Barbeau R.A."/>
            <person name="Hamilton E.P."/>
            <person name="Orias E."/>
        </authorList>
    </citation>
    <scope>NUCLEOTIDE SEQUENCE [LARGE SCALE GENOMIC DNA]</scope>
    <source>
        <strain evidence="3">SB210</strain>
    </source>
</reference>
<name>Q23M82_TETTS</name>
<dbReference type="GO" id="GO:0005634">
    <property type="term" value="C:nucleus"/>
    <property type="evidence" value="ECO:0007669"/>
    <property type="project" value="TreeGrafter"/>
</dbReference>
<dbReference type="SUPFAM" id="SSF56112">
    <property type="entry name" value="Protein kinase-like (PK-like)"/>
    <property type="match status" value="2"/>
</dbReference>
<dbReference type="Proteomes" id="UP000009168">
    <property type="component" value="Unassembled WGS sequence"/>
</dbReference>
<feature type="domain" description="Protein kinase" evidence="1">
    <location>
        <begin position="338"/>
        <end position="610"/>
    </location>
</feature>
<keyword evidence="2" id="KW-0808">Transferase</keyword>
<dbReference type="PROSITE" id="PS50011">
    <property type="entry name" value="PROTEIN_KINASE_DOM"/>
    <property type="match status" value="2"/>
</dbReference>
<sequence>MQNLNQKQKKELKLNVIQEFLKSKSYNLEKVLSQDNVCMLVLAFSQKLSIQVAIKIYQNDNQFEIQNQLKMIELVKKKKYILQAIEVVKDDQIGITALVLELCDCSLKEIFEDNKMNFQQVCALACQLLKGFAALKDKSIIYGNIKPEKILYSSIRNEFLINDFSIARLLNDINSGKEELEGNMMYVAPEVNEKIKPLTINVDMFGVGQILLEALIQQHPLNMMQWISLKERNLFDVMPQLLQSQYKQFAQKILLNMIVVNPNSRSNADELLINLNEFNIDENSLKQLKVRRDYKENLNQSLAVSESLPENFKQQCQQLELNEDKVKEYIQNLAKLGYKFVNIIGKGSFGLVFKITYNSQQKAVKIIESKDQNQNSINQLKKEYDLLKNFNKSKYVLQIQNTQEINLAKPTIFIFTDLCDGELTTLIEQQISKKQIISIMMQLLMGLEELKQMKVIHRDLKPENILFNKKGQNYQIYIADFGQAKQLSDKGYTDHLSKVGTMKYTSKEVIEFNEGSADQPKICYKSDIYSLGIVFIELLCGRRFNFQTEVRPIRNGNQQILSDINAMYKTKNRVFEQNIDSFLIENVIKNMVQQNPKSRYSSDELLNILFKNFDKNYSEKQMSIFDKSFNEFSSQQ</sequence>
<dbReference type="RefSeq" id="XP_001017876.2">
    <property type="nucleotide sequence ID" value="XM_001017876.2"/>
</dbReference>
<dbReference type="GO" id="GO:0004674">
    <property type="term" value="F:protein serine/threonine kinase activity"/>
    <property type="evidence" value="ECO:0007669"/>
    <property type="project" value="TreeGrafter"/>
</dbReference>
<dbReference type="InterPro" id="IPR008271">
    <property type="entry name" value="Ser/Thr_kinase_AS"/>
</dbReference>
<dbReference type="SMART" id="SM00220">
    <property type="entry name" value="S_TKc"/>
    <property type="match status" value="2"/>
</dbReference>
<dbReference type="PROSITE" id="PS00108">
    <property type="entry name" value="PROTEIN_KINASE_ST"/>
    <property type="match status" value="1"/>
</dbReference>
<evidence type="ECO:0000259" key="1">
    <source>
        <dbReference type="PROSITE" id="PS50011"/>
    </source>
</evidence>
<dbReference type="AlphaFoldDB" id="Q23M82"/>
<dbReference type="Pfam" id="PF00069">
    <property type="entry name" value="Pkinase"/>
    <property type="match status" value="2"/>
</dbReference>
<dbReference type="GO" id="GO:0044773">
    <property type="term" value="P:mitotic DNA damage checkpoint signaling"/>
    <property type="evidence" value="ECO:0007669"/>
    <property type="project" value="TreeGrafter"/>
</dbReference>
<gene>
    <name evidence="2" type="ORF">TTHERM_01087840</name>
</gene>
<accession>Q23M82</accession>
<dbReference type="InterPro" id="IPR011009">
    <property type="entry name" value="Kinase-like_dom_sf"/>
</dbReference>
<dbReference type="eggNOG" id="KOG0660">
    <property type="taxonomic scope" value="Eukaryota"/>
</dbReference>
<dbReference type="CDD" id="cd14014">
    <property type="entry name" value="STKc_PknB_like"/>
    <property type="match status" value="1"/>
</dbReference>
<dbReference type="PANTHER" id="PTHR44167:SF24">
    <property type="entry name" value="SERINE_THREONINE-PROTEIN KINASE CHK2"/>
    <property type="match status" value="1"/>
</dbReference>
<dbReference type="GeneID" id="7836684"/>
<dbReference type="EMBL" id="GG662662">
    <property type="protein sequence ID" value="EAR97631.2"/>
    <property type="molecule type" value="Genomic_DNA"/>
</dbReference>
<proteinExistence type="predicted"/>
<dbReference type="OrthoDB" id="1913693at2759"/>
<protein>
    <submittedName>
        <fullName evidence="2">Serine/Threonine kinase domain protein</fullName>
    </submittedName>
</protein>
<evidence type="ECO:0000313" key="2">
    <source>
        <dbReference type="EMBL" id="EAR97631.2"/>
    </source>
</evidence>
<dbReference type="PANTHER" id="PTHR44167">
    <property type="entry name" value="OVARIAN-SPECIFIC SERINE/THREONINE-PROTEIN KINASE LOK-RELATED"/>
    <property type="match status" value="1"/>
</dbReference>
<dbReference type="KEGG" id="tet:TTHERM_01087840"/>
<keyword evidence="2" id="KW-0418">Kinase</keyword>
<feature type="domain" description="Protein kinase" evidence="1">
    <location>
        <begin position="26"/>
        <end position="279"/>
    </location>
</feature>
<dbReference type="InParanoid" id="Q23M82"/>
<dbReference type="Gene3D" id="1.10.510.10">
    <property type="entry name" value="Transferase(Phosphotransferase) domain 1"/>
    <property type="match status" value="2"/>
</dbReference>
<keyword evidence="3" id="KW-1185">Reference proteome</keyword>
<dbReference type="HOGENOM" id="CLU_453823_0_0_1"/>
<dbReference type="eggNOG" id="KOG0597">
    <property type="taxonomic scope" value="Eukaryota"/>
</dbReference>
<evidence type="ECO:0000313" key="3">
    <source>
        <dbReference type="Proteomes" id="UP000009168"/>
    </source>
</evidence>
<dbReference type="GO" id="GO:0005524">
    <property type="term" value="F:ATP binding"/>
    <property type="evidence" value="ECO:0007669"/>
    <property type="project" value="InterPro"/>
</dbReference>
<dbReference type="GO" id="GO:0005737">
    <property type="term" value="C:cytoplasm"/>
    <property type="evidence" value="ECO:0007669"/>
    <property type="project" value="TreeGrafter"/>
</dbReference>